<sequence>MARQERAEQTRRRLIEAAAAEFAAHGYAGTSLLGIVKSAGVTMGALTFHFASKSALADAVQEAGAAATRAVLHDDRPGGRTPGLEDVLGDTMSLAAALETTPSIRAAARFTREGRDADSNWYAAWVPHVRAGLERGWPDDCPGSGLTPVSAAALLTYVMAGVEATTAAHGALREASGGDDPRDDLARALQALTALAGAAG</sequence>
<feature type="DNA-binding region" description="H-T-H motif" evidence="4">
    <location>
        <begin position="31"/>
        <end position="50"/>
    </location>
</feature>
<dbReference type="PROSITE" id="PS50977">
    <property type="entry name" value="HTH_TETR_2"/>
    <property type="match status" value="1"/>
</dbReference>
<gene>
    <name evidence="6" type="ORF">EOT10_09455</name>
</gene>
<dbReference type="InterPro" id="IPR009057">
    <property type="entry name" value="Homeodomain-like_sf"/>
</dbReference>
<evidence type="ECO:0000313" key="6">
    <source>
        <dbReference type="EMBL" id="RVU27381.1"/>
    </source>
</evidence>
<evidence type="ECO:0000259" key="5">
    <source>
        <dbReference type="PROSITE" id="PS50977"/>
    </source>
</evidence>
<organism evidence="6 7">
    <name type="scientific">Streptomyces antnestii</name>
    <dbReference type="NCBI Taxonomy" id="2494256"/>
    <lineage>
        <taxon>Bacteria</taxon>
        <taxon>Bacillati</taxon>
        <taxon>Actinomycetota</taxon>
        <taxon>Actinomycetes</taxon>
        <taxon>Kitasatosporales</taxon>
        <taxon>Streptomycetaceae</taxon>
        <taxon>Streptomyces</taxon>
    </lineage>
</organism>
<dbReference type="InterPro" id="IPR050109">
    <property type="entry name" value="HTH-type_TetR-like_transc_reg"/>
</dbReference>
<name>A0A3S2VJK3_9ACTN</name>
<dbReference type="PROSITE" id="PS01081">
    <property type="entry name" value="HTH_TETR_1"/>
    <property type="match status" value="1"/>
</dbReference>
<dbReference type="GO" id="GO:0003700">
    <property type="term" value="F:DNA-binding transcription factor activity"/>
    <property type="evidence" value="ECO:0007669"/>
    <property type="project" value="TreeGrafter"/>
</dbReference>
<dbReference type="InterPro" id="IPR001647">
    <property type="entry name" value="HTH_TetR"/>
</dbReference>
<proteinExistence type="predicted"/>
<evidence type="ECO:0000256" key="2">
    <source>
        <dbReference type="ARBA" id="ARBA00023125"/>
    </source>
</evidence>
<keyword evidence="3" id="KW-0804">Transcription</keyword>
<evidence type="ECO:0000256" key="1">
    <source>
        <dbReference type="ARBA" id="ARBA00023015"/>
    </source>
</evidence>
<comment type="caution">
    <text evidence="6">The sequence shown here is derived from an EMBL/GenBank/DDBJ whole genome shotgun (WGS) entry which is preliminary data.</text>
</comment>
<dbReference type="Gene3D" id="1.10.357.10">
    <property type="entry name" value="Tetracycline Repressor, domain 2"/>
    <property type="match status" value="1"/>
</dbReference>
<keyword evidence="2 4" id="KW-0238">DNA-binding</keyword>
<dbReference type="InterPro" id="IPR023772">
    <property type="entry name" value="DNA-bd_HTH_TetR-type_CS"/>
</dbReference>
<dbReference type="PRINTS" id="PR00455">
    <property type="entry name" value="HTHTETR"/>
</dbReference>
<accession>A0A3S2VJK3</accession>
<evidence type="ECO:0000313" key="7">
    <source>
        <dbReference type="Proteomes" id="UP000283128"/>
    </source>
</evidence>
<dbReference type="RefSeq" id="WP_127827639.1">
    <property type="nucleotide sequence ID" value="NZ_RZYA01000003.1"/>
</dbReference>
<dbReference type="GO" id="GO:0000976">
    <property type="term" value="F:transcription cis-regulatory region binding"/>
    <property type="evidence" value="ECO:0007669"/>
    <property type="project" value="TreeGrafter"/>
</dbReference>
<dbReference type="EMBL" id="RZYA01000003">
    <property type="protein sequence ID" value="RVU27381.1"/>
    <property type="molecule type" value="Genomic_DNA"/>
</dbReference>
<keyword evidence="7" id="KW-1185">Reference proteome</keyword>
<evidence type="ECO:0000256" key="3">
    <source>
        <dbReference type="ARBA" id="ARBA00023163"/>
    </source>
</evidence>
<feature type="domain" description="HTH tetR-type" evidence="5">
    <location>
        <begin position="8"/>
        <end position="68"/>
    </location>
</feature>
<dbReference type="PANTHER" id="PTHR30055">
    <property type="entry name" value="HTH-TYPE TRANSCRIPTIONAL REGULATOR RUTR"/>
    <property type="match status" value="1"/>
</dbReference>
<dbReference type="AlphaFoldDB" id="A0A3S2VJK3"/>
<keyword evidence="1" id="KW-0805">Transcription regulation</keyword>
<dbReference type="PANTHER" id="PTHR30055:SF234">
    <property type="entry name" value="HTH-TYPE TRANSCRIPTIONAL REGULATOR BETI"/>
    <property type="match status" value="1"/>
</dbReference>
<reference evidence="6 7" key="1">
    <citation type="submission" date="2019-01" db="EMBL/GenBank/DDBJ databases">
        <title>Genome sequences of Streptomyces and Rhizobium isolates collected from root and soil.</title>
        <authorList>
            <person name="Chhettri S."/>
            <person name="Sevigny J.L."/>
            <person name="Sen A."/>
            <person name="Ennis N."/>
            <person name="Tisa L."/>
        </authorList>
    </citation>
    <scope>NUCLEOTIDE SEQUENCE [LARGE SCALE GENOMIC DNA]</scope>
    <source>
        <strain evidence="6 7">San01</strain>
    </source>
</reference>
<protein>
    <submittedName>
        <fullName evidence="6">TetR/AcrR family transcriptional regulator</fullName>
    </submittedName>
</protein>
<dbReference type="SUPFAM" id="SSF46689">
    <property type="entry name" value="Homeodomain-like"/>
    <property type="match status" value="1"/>
</dbReference>
<dbReference type="Pfam" id="PF00440">
    <property type="entry name" value="TetR_N"/>
    <property type="match status" value="1"/>
</dbReference>
<dbReference type="Proteomes" id="UP000283128">
    <property type="component" value="Unassembled WGS sequence"/>
</dbReference>
<dbReference type="OrthoDB" id="3237195at2"/>
<evidence type="ECO:0000256" key="4">
    <source>
        <dbReference type="PROSITE-ProRule" id="PRU00335"/>
    </source>
</evidence>